<evidence type="ECO:0000256" key="8">
    <source>
        <dbReference type="NCBIfam" id="TIGR02209"/>
    </source>
</evidence>
<evidence type="ECO:0000256" key="7">
    <source>
        <dbReference type="ARBA" id="ARBA00023306"/>
    </source>
</evidence>
<comment type="caution">
    <text evidence="10">The sequence shown here is derived from an EMBL/GenBank/DDBJ whole genome shotgun (WGS) entry which is preliminary data.</text>
</comment>
<evidence type="ECO:0000256" key="3">
    <source>
        <dbReference type="ARBA" id="ARBA00022618"/>
    </source>
</evidence>
<keyword evidence="3" id="KW-0132">Cell division</keyword>
<evidence type="ECO:0000256" key="6">
    <source>
        <dbReference type="ARBA" id="ARBA00023136"/>
    </source>
</evidence>
<keyword evidence="7" id="KW-0131">Cell cycle</keyword>
<dbReference type="InterPro" id="IPR007060">
    <property type="entry name" value="FtsL/DivIC"/>
</dbReference>
<proteinExistence type="predicted"/>
<reference evidence="10 11" key="1">
    <citation type="journal article" date="2013" name="Genome Announc.">
        <title>Genome Sequence of Sporolactobacillus laevolacticus DSM442, an Efficient Polymer-Grade D-Lactate Producer from Agricultural Waste Cottonseed as a Nitrogen Source.</title>
        <authorList>
            <person name="Wang H."/>
            <person name="Wang L."/>
            <person name="Ju J."/>
            <person name="Yu B."/>
            <person name="Ma Y."/>
        </authorList>
    </citation>
    <scope>NUCLEOTIDE SEQUENCE [LARGE SCALE GENOMIC DNA]</scope>
    <source>
        <strain evidence="10 11">DSM 442</strain>
    </source>
</reference>
<dbReference type="GO" id="GO:0051301">
    <property type="term" value="P:cell division"/>
    <property type="evidence" value="ECO:0007669"/>
    <property type="project" value="UniProtKB-KW"/>
</dbReference>
<gene>
    <name evidence="10" type="ORF">P343_03410</name>
</gene>
<dbReference type="PATRIC" id="fig|1395513.3.peg.691"/>
<keyword evidence="6 9" id="KW-0472">Membrane</keyword>
<evidence type="ECO:0000256" key="9">
    <source>
        <dbReference type="SAM" id="Phobius"/>
    </source>
</evidence>
<evidence type="ECO:0000313" key="10">
    <source>
        <dbReference type="EMBL" id="EST13231.1"/>
    </source>
</evidence>
<evidence type="ECO:0000256" key="4">
    <source>
        <dbReference type="ARBA" id="ARBA00022692"/>
    </source>
</evidence>
<evidence type="ECO:0000256" key="2">
    <source>
        <dbReference type="ARBA" id="ARBA00022475"/>
    </source>
</evidence>
<dbReference type="Proteomes" id="UP000018296">
    <property type="component" value="Unassembled WGS sequence"/>
</dbReference>
<keyword evidence="11" id="KW-1185">Reference proteome</keyword>
<dbReference type="RefSeq" id="WP_023508990.1">
    <property type="nucleotide sequence ID" value="NZ_AWTC01000002.1"/>
</dbReference>
<comment type="subcellular location">
    <subcellularLocation>
        <location evidence="1">Cell membrane</location>
        <topology evidence="1">Single-pass type II membrane protein</topology>
    </subcellularLocation>
</comment>
<evidence type="ECO:0000256" key="1">
    <source>
        <dbReference type="ARBA" id="ARBA00004401"/>
    </source>
</evidence>
<dbReference type="NCBIfam" id="TIGR02209">
    <property type="entry name" value="ftsL_broad"/>
    <property type="match status" value="1"/>
</dbReference>
<dbReference type="STRING" id="1395513.P343_03410"/>
<dbReference type="InterPro" id="IPR011922">
    <property type="entry name" value="Cell_div_FtsL"/>
</dbReference>
<organism evidence="10 11">
    <name type="scientific">Sporolactobacillus laevolacticus DSM 442</name>
    <dbReference type="NCBI Taxonomy" id="1395513"/>
    <lineage>
        <taxon>Bacteria</taxon>
        <taxon>Bacillati</taxon>
        <taxon>Bacillota</taxon>
        <taxon>Bacilli</taxon>
        <taxon>Bacillales</taxon>
        <taxon>Sporolactobacillaceae</taxon>
        <taxon>Sporolactobacillus</taxon>
    </lineage>
</organism>
<feature type="transmembrane region" description="Helical" evidence="9">
    <location>
        <begin position="38"/>
        <end position="55"/>
    </location>
</feature>
<keyword evidence="5 9" id="KW-1133">Transmembrane helix</keyword>
<dbReference type="OrthoDB" id="2989137at2"/>
<name>V6J260_9BACL</name>
<evidence type="ECO:0000313" key="11">
    <source>
        <dbReference type="Proteomes" id="UP000018296"/>
    </source>
</evidence>
<dbReference type="eggNOG" id="COG4839">
    <property type="taxonomic scope" value="Bacteria"/>
</dbReference>
<dbReference type="EMBL" id="AWTC01000002">
    <property type="protein sequence ID" value="EST13231.1"/>
    <property type="molecule type" value="Genomic_DNA"/>
</dbReference>
<keyword evidence="4 9" id="KW-0812">Transmembrane</keyword>
<evidence type="ECO:0000256" key="5">
    <source>
        <dbReference type="ARBA" id="ARBA00022989"/>
    </source>
</evidence>
<accession>V6J260</accession>
<dbReference type="AlphaFoldDB" id="V6J260"/>
<sequence length="118" mass="13449">MNQSQQAFKVQRQEYVEPRRQEEQIVITRRVTKGEKSLWIMAGAVIFLLSLCVVANQAKLYMASQDIASLQSKIDNQSKITQQLKADSDSLSSPERIVRFAEKELGLKLDIENIKVLP</sequence>
<dbReference type="GO" id="GO:0005886">
    <property type="term" value="C:plasma membrane"/>
    <property type="evidence" value="ECO:0007669"/>
    <property type="project" value="UniProtKB-SubCell"/>
</dbReference>
<dbReference type="Pfam" id="PF04977">
    <property type="entry name" value="DivIC"/>
    <property type="match status" value="1"/>
</dbReference>
<protein>
    <recommendedName>
        <fullName evidence="8">Cell division protein FtsL</fullName>
    </recommendedName>
</protein>
<keyword evidence="2" id="KW-1003">Cell membrane</keyword>